<dbReference type="Proteomes" id="UP000217250">
    <property type="component" value="Chromosome"/>
</dbReference>
<evidence type="ECO:0000259" key="2">
    <source>
        <dbReference type="Pfam" id="PF18991"/>
    </source>
</evidence>
<accession>A0A250FSV4</accession>
<dbReference type="InterPro" id="IPR043782">
    <property type="entry name" value="DUF5724"/>
</dbReference>
<dbReference type="EMBL" id="CP022386">
    <property type="protein sequence ID" value="ATA87076.1"/>
    <property type="molecule type" value="Genomic_DNA"/>
</dbReference>
<gene>
    <name evidence="4" type="ORF">CGC50_07840</name>
</gene>
<dbReference type="OrthoDB" id="9763697at2"/>
<dbReference type="RefSeq" id="WP_095910376.1">
    <property type="nucleotide sequence ID" value="NZ_CP022386.1"/>
</dbReference>
<dbReference type="GeneID" id="84808464"/>
<sequence length="1666" mass="192742">MIEQEQVNQYLAPFKAKELKKEDLASFSQSYQKLGEYILNKPSSKEQRHLEANFPSLGLPDKLWETKEGKALATLLFSEVQAPYIQRVWDIAYQFPYSYTYNRRPFRSPNPEDYRAEQLRTLKRLRSFYNVGVGALSVEEQFQYAFYKGGEEDFFVVVLSENPDAYYSLFEEIFFGEHEIGGVCESLIKSALMVKDPRYHTLVEKLLLAAQLQEGLRQTILESLDETTIPVLQHFIALILEHNLTRFSSVVRAVDVWFGFGWEAPQQAVVKRTLELAQTYLADLDKAREAVSSKDNVERYVALWAVAVYNVQEALSLATEALNNTQTSYEACVAVLYFMYQTQKKTSEILPFAEKYFGIEPAWDYWILQNLPKGEIPQELFEKMRTAAHKLPKDGKNFEGLGFRWLNFTVKPLDIYQSVLKVANEQQQQILAGELAEIPVDVRHILLDDIFPVLSRGRYSYYSEEEKNLPPEDYPADSWQRTLVRTALNDKGPYVVSKAMEVLKKVPLVQDDILALEQVLSRKNKEQRKESVALLVKQPEAVLKDSTSRMIVSKNADQRLAALEILTVLQEEERLTDYVTEQVEAYKGRKFSKNEQVLMDKLTYNPKTATELRYDLTNGFGVINLDNLTSFDLPKPQFDKERKEKKGGFLFDKLVNIQKVGEGVSELLALWRANKDYEYQYEGYQGATETILLGNVIRRQHKGKDDETPMEILEDLPLADLWKGWHEKYQFNEVEYYFAKRYCGNLYYENAIPQGLDDYLAMYYPDFKVRFEGQVHSYYGEARRAESLLGYLMNTYSEDRALLASFKLSVFEDALATFPKEKRGEIYKRGYSSLDWDDVVTDYAAVVYYGDDGDFPYYTDDQLFRLWQILYYLYIEVKKDLDAQKNTIKDVLPYVRNFVRREERLPGINEGLLQLTLMLYNKGRLTTDDLIFFCLLNNELFAMAQGAENHFSRRLPKWIKDTLTFPEILLEEIRTHMLQVELQRGDLPTDASVYISSLSEIEGAQYFFEALERMGKEPFAKGYGSGVSKRFTFSRILEVSQPSATDTFTAFKKHLDEVKLDKKRLVEAACYAPHWTEWIGDYLKIKSFREAVWWFIAHTTDYMDAEKETIVSQYSSVPRDDFQRGAIDVDWYHRVHKAVGKEGWKLIQESAKYLSEGMGYRRVKLYSAVLTGEIKLSEVIQKITEKRDKDYVMALGLVPINKKKEEEDLVSRYNLLQTFLKESKQFGQQRQESEKNAVEIGLDNLSRNAGYEDSIRFSWAMEAKATQQIMEKSTLVIDDTQLQLVVDEEGKADIIVTKGDKTLKSIPDKYKKSKEVEALKEGKTYLTKQYSRTRLSLEQAMLSQTLFTVAELHRIMEHPVVRAMLSKLVLFNPETQASGFWQDGYLLNAEGEKVALKADDKLLIAHPSHLFYAVQWDLYQKYLFDKELKQPFKQVFRELYIPTKDELETSNRSERYQGHQVQPQKTVALLRGRGWTVNYEEGLQRVYHKEGFRATIYAAADWYTPSDVEAPTLEYVVFYSLKDGKEVPMKEINPVIFSEVMRDVDLVVSVAHVGGVDPEASHSTMQMRAALARESARLFKLTNVEVKERHILVKGKLGEYSIHLGSGMVSRGGLQLSILAVQSQHRGRVFLPFVDDDPKSAEIISKMRLLAEDDKIKDPTILRQIK</sequence>
<feature type="domain" description="DUF5724" evidence="2">
    <location>
        <begin position="61"/>
        <end position="1261"/>
    </location>
</feature>
<dbReference type="Pfam" id="PF18991">
    <property type="entry name" value="DUF5724"/>
    <property type="match status" value="1"/>
</dbReference>
<evidence type="ECO:0008006" key="6">
    <source>
        <dbReference type="Google" id="ProtNLM"/>
    </source>
</evidence>
<evidence type="ECO:0000313" key="4">
    <source>
        <dbReference type="EMBL" id="ATA87076.1"/>
    </source>
</evidence>
<proteinExistence type="predicted"/>
<dbReference type="Pfam" id="PF24879">
    <property type="entry name" value="DUF7737"/>
    <property type="match status" value="1"/>
</dbReference>
<protein>
    <recommendedName>
        <fullName evidence="6">DUF4132 domain-containing protein</fullName>
    </recommendedName>
</protein>
<feature type="domain" description="DUF7737" evidence="3">
    <location>
        <begin position="1565"/>
        <end position="1665"/>
    </location>
</feature>
<organism evidence="4 5">
    <name type="scientific">Capnocytophaga gingivalis</name>
    <dbReference type="NCBI Taxonomy" id="1017"/>
    <lineage>
        <taxon>Bacteria</taxon>
        <taxon>Pseudomonadati</taxon>
        <taxon>Bacteroidota</taxon>
        <taxon>Flavobacteriia</taxon>
        <taxon>Flavobacteriales</taxon>
        <taxon>Flavobacteriaceae</taxon>
        <taxon>Capnocytophaga</taxon>
    </lineage>
</organism>
<reference evidence="5" key="1">
    <citation type="submission" date="2017-06" db="EMBL/GenBank/DDBJ databases">
        <title>Capnocytophaga spp. assemblies.</title>
        <authorList>
            <person name="Gulvik C.A."/>
        </authorList>
    </citation>
    <scope>NUCLEOTIDE SEQUENCE [LARGE SCALE GENOMIC DNA]</scope>
    <source>
        <strain evidence="5">H1496</strain>
    </source>
</reference>
<feature type="domain" description="DUF4132" evidence="1">
    <location>
        <begin position="1301"/>
        <end position="1475"/>
    </location>
</feature>
<evidence type="ECO:0000259" key="3">
    <source>
        <dbReference type="Pfam" id="PF24879"/>
    </source>
</evidence>
<dbReference type="InterPro" id="IPR056639">
    <property type="entry name" value="DUF7737"/>
</dbReference>
<dbReference type="Pfam" id="PF13569">
    <property type="entry name" value="DUF4132"/>
    <property type="match status" value="1"/>
</dbReference>
<evidence type="ECO:0000259" key="1">
    <source>
        <dbReference type="Pfam" id="PF13569"/>
    </source>
</evidence>
<dbReference type="InterPro" id="IPR025406">
    <property type="entry name" value="DUF4132"/>
</dbReference>
<evidence type="ECO:0000313" key="5">
    <source>
        <dbReference type="Proteomes" id="UP000217250"/>
    </source>
</evidence>
<name>A0A250FSV4_9FLAO</name>
<dbReference type="KEGG" id="cgh:CGC50_07840"/>